<accession>A0A0P0XSI1</accession>
<dbReference type="Proteomes" id="UP000059680">
    <property type="component" value="Chromosome 10"/>
</dbReference>
<dbReference type="InParanoid" id="A0A0P0XSI1"/>
<dbReference type="EMBL" id="AP014966">
    <property type="protein sequence ID" value="BAT09903.1"/>
    <property type="molecule type" value="Genomic_DNA"/>
</dbReference>
<evidence type="ECO:0000313" key="1">
    <source>
        <dbReference type="EMBL" id="BAT09903.1"/>
    </source>
</evidence>
<keyword evidence="2" id="KW-1185">Reference proteome</keyword>
<dbReference type="AlphaFoldDB" id="A0A0P0XSI1"/>
<organism evidence="1 2">
    <name type="scientific">Oryza sativa subsp. japonica</name>
    <name type="common">Rice</name>
    <dbReference type="NCBI Taxonomy" id="39947"/>
    <lineage>
        <taxon>Eukaryota</taxon>
        <taxon>Viridiplantae</taxon>
        <taxon>Streptophyta</taxon>
        <taxon>Embryophyta</taxon>
        <taxon>Tracheophyta</taxon>
        <taxon>Spermatophyta</taxon>
        <taxon>Magnoliopsida</taxon>
        <taxon>Liliopsida</taxon>
        <taxon>Poales</taxon>
        <taxon>Poaceae</taxon>
        <taxon>BOP clade</taxon>
        <taxon>Oryzoideae</taxon>
        <taxon>Oryzeae</taxon>
        <taxon>Oryzinae</taxon>
        <taxon>Oryza</taxon>
        <taxon>Oryza sativa</taxon>
    </lineage>
</organism>
<reference evidence="1 2" key="3">
    <citation type="journal article" date="2013" name="Rice">
        <title>Improvement of the Oryza sativa Nipponbare reference genome using next generation sequence and optical map data.</title>
        <authorList>
            <person name="Kawahara Y."/>
            <person name="de la Bastide M."/>
            <person name="Hamilton J.P."/>
            <person name="Kanamori H."/>
            <person name="McCombie W.R."/>
            <person name="Ouyang S."/>
            <person name="Schwartz D.C."/>
            <person name="Tanaka T."/>
            <person name="Wu J."/>
            <person name="Zhou S."/>
            <person name="Childs K.L."/>
            <person name="Davidson R.M."/>
            <person name="Lin H."/>
            <person name="Quesada-Ocampo L."/>
            <person name="Vaillancourt B."/>
            <person name="Sakai H."/>
            <person name="Lee S.S."/>
            <person name="Kim J."/>
            <person name="Numa H."/>
            <person name="Itoh T."/>
            <person name="Buell C.R."/>
            <person name="Matsumoto T."/>
        </authorList>
    </citation>
    <scope>NUCLEOTIDE SEQUENCE [LARGE SCALE GENOMIC DNA]</scope>
    <source>
        <strain evidence="2">cv. Nipponbare</strain>
    </source>
</reference>
<reference evidence="1 2" key="2">
    <citation type="journal article" date="2013" name="Plant Cell Physiol.">
        <title>Rice Annotation Project Database (RAP-DB): an integrative and interactive database for rice genomics.</title>
        <authorList>
            <person name="Sakai H."/>
            <person name="Lee S.S."/>
            <person name="Tanaka T."/>
            <person name="Numa H."/>
            <person name="Kim J."/>
            <person name="Kawahara Y."/>
            <person name="Wakimoto H."/>
            <person name="Yang C.C."/>
            <person name="Iwamoto M."/>
            <person name="Abe T."/>
            <person name="Yamada Y."/>
            <person name="Muto A."/>
            <person name="Inokuchi H."/>
            <person name="Ikemura T."/>
            <person name="Matsumoto T."/>
            <person name="Sasaki T."/>
            <person name="Itoh T."/>
        </authorList>
    </citation>
    <scope>NUCLEOTIDE SEQUENCE [LARGE SCALE GENOMIC DNA]</scope>
    <source>
        <strain evidence="2">cv. Nipponbare</strain>
    </source>
</reference>
<dbReference type="PaxDb" id="39947-A0A0P0XSI1"/>
<gene>
    <name evidence="1" type="ordered locus">Os10g0149900</name>
    <name evidence="1" type="ORF">OSNPB_100149900</name>
</gene>
<evidence type="ECO:0000313" key="2">
    <source>
        <dbReference type="Proteomes" id="UP000059680"/>
    </source>
</evidence>
<name>A0A0P0XSI1_ORYSJ</name>
<reference evidence="2" key="1">
    <citation type="journal article" date="2005" name="Nature">
        <title>The map-based sequence of the rice genome.</title>
        <authorList>
            <consortium name="International rice genome sequencing project (IRGSP)"/>
            <person name="Matsumoto T."/>
            <person name="Wu J."/>
            <person name="Kanamori H."/>
            <person name="Katayose Y."/>
            <person name="Fujisawa M."/>
            <person name="Namiki N."/>
            <person name="Mizuno H."/>
            <person name="Yamamoto K."/>
            <person name="Antonio B.A."/>
            <person name="Baba T."/>
            <person name="Sakata K."/>
            <person name="Nagamura Y."/>
            <person name="Aoki H."/>
            <person name="Arikawa K."/>
            <person name="Arita K."/>
            <person name="Bito T."/>
            <person name="Chiden Y."/>
            <person name="Fujitsuka N."/>
            <person name="Fukunaka R."/>
            <person name="Hamada M."/>
            <person name="Harada C."/>
            <person name="Hayashi A."/>
            <person name="Hijishita S."/>
            <person name="Honda M."/>
            <person name="Hosokawa S."/>
            <person name="Ichikawa Y."/>
            <person name="Idonuma A."/>
            <person name="Iijima M."/>
            <person name="Ikeda M."/>
            <person name="Ikeno M."/>
            <person name="Ito K."/>
            <person name="Ito S."/>
            <person name="Ito T."/>
            <person name="Ito Y."/>
            <person name="Ito Y."/>
            <person name="Iwabuchi A."/>
            <person name="Kamiya K."/>
            <person name="Karasawa W."/>
            <person name="Kurita K."/>
            <person name="Katagiri S."/>
            <person name="Kikuta A."/>
            <person name="Kobayashi H."/>
            <person name="Kobayashi N."/>
            <person name="Machita K."/>
            <person name="Maehara T."/>
            <person name="Masukawa M."/>
            <person name="Mizubayashi T."/>
            <person name="Mukai Y."/>
            <person name="Nagasaki H."/>
            <person name="Nagata Y."/>
            <person name="Naito S."/>
            <person name="Nakashima M."/>
            <person name="Nakama Y."/>
            <person name="Nakamichi Y."/>
            <person name="Nakamura M."/>
            <person name="Meguro A."/>
            <person name="Negishi M."/>
            <person name="Ohta I."/>
            <person name="Ohta T."/>
            <person name="Okamoto M."/>
            <person name="Ono N."/>
            <person name="Saji S."/>
            <person name="Sakaguchi M."/>
            <person name="Sakai K."/>
            <person name="Shibata M."/>
            <person name="Shimokawa T."/>
            <person name="Song J."/>
            <person name="Takazaki Y."/>
            <person name="Terasawa K."/>
            <person name="Tsugane M."/>
            <person name="Tsuji K."/>
            <person name="Ueda S."/>
            <person name="Waki K."/>
            <person name="Yamagata H."/>
            <person name="Yamamoto M."/>
            <person name="Yamamoto S."/>
            <person name="Yamane H."/>
            <person name="Yoshiki S."/>
            <person name="Yoshihara R."/>
            <person name="Yukawa K."/>
            <person name="Zhong H."/>
            <person name="Yano M."/>
            <person name="Yuan Q."/>
            <person name="Ouyang S."/>
            <person name="Liu J."/>
            <person name="Jones K.M."/>
            <person name="Gansberger K."/>
            <person name="Moffat K."/>
            <person name="Hill J."/>
            <person name="Bera J."/>
            <person name="Fadrosh D."/>
            <person name="Jin S."/>
            <person name="Johri S."/>
            <person name="Kim M."/>
            <person name="Overton L."/>
            <person name="Reardon M."/>
            <person name="Tsitrin T."/>
            <person name="Vuong H."/>
            <person name="Weaver B."/>
            <person name="Ciecko A."/>
            <person name="Tallon L."/>
            <person name="Jackson J."/>
            <person name="Pai G."/>
            <person name="Aken S.V."/>
            <person name="Utterback T."/>
            <person name="Reidmuller S."/>
            <person name="Feldblyum T."/>
            <person name="Hsiao J."/>
            <person name="Zismann V."/>
            <person name="Iobst S."/>
            <person name="de Vazeille A.R."/>
            <person name="Buell C.R."/>
            <person name="Ying K."/>
            <person name="Li Y."/>
            <person name="Lu T."/>
            <person name="Huang Y."/>
            <person name="Zhao Q."/>
            <person name="Feng Q."/>
            <person name="Zhang L."/>
            <person name="Zhu J."/>
            <person name="Weng Q."/>
            <person name="Mu J."/>
            <person name="Lu Y."/>
            <person name="Fan D."/>
            <person name="Liu Y."/>
            <person name="Guan J."/>
            <person name="Zhang Y."/>
            <person name="Yu S."/>
            <person name="Liu X."/>
            <person name="Zhang Y."/>
            <person name="Hong G."/>
            <person name="Han B."/>
            <person name="Choisne N."/>
            <person name="Demange N."/>
            <person name="Orjeda G."/>
            <person name="Samain S."/>
            <person name="Cattolico L."/>
            <person name="Pelletier E."/>
            <person name="Couloux A."/>
            <person name="Segurens B."/>
            <person name="Wincker P."/>
            <person name="D'Hont A."/>
            <person name="Scarpelli C."/>
            <person name="Weissenbach J."/>
            <person name="Salanoubat M."/>
            <person name="Quetier F."/>
            <person name="Yu Y."/>
            <person name="Kim H.R."/>
            <person name="Rambo T."/>
            <person name="Currie J."/>
            <person name="Collura K."/>
            <person name="Luo M."/>
            <person name="Yang T."/>
            <person name="Ammiraju J.S.S."/>
            <person name="Engler F."/>
            <person name="Soderlund C."/>
            <person name="Wing R.A."/>
            <person name="Palmer L.E."/>
            <person name="de la Bastide M."/>
            <person name="Spiegel L."/>
            <person name="Nascimento L."/>
            <person name="Zutavern T."/>
            <person name="O'Shaughnessy A."/>
            <person name="Dike S."/>
            <person name="Dedhia N."/>
            <person name="Preston R."/>
            <person name="Balija V."/>
            <person name="McCombie W.R."/>
            <person name="Chow T."/>
            <person name="Chen H."/>
            <person name="Chung M."/>
            <person name="Chen C."/>
            <person name="Shaw J."/>
            <person name="Wu H."/>
            <person name="Hsiao K."/>
            <person name="Chao Y."/>
            <person name="Chu M."/>
            <person name="Cheng C."/>
            <person name="Hour A."/>
            <person name="Lee P."/>
            <person name="Lin S."/>
            <person name="Lin Y."/>
            <person name="Liou J."/>
            <person name="Liu S."/>
            <person name="Hsing Y."/>
            <person name="Raghuvanshi S."/>
            <person name="Mohanty A."/>
            <person name="Bharti A.K."/>
            <person name="Gaur A."/>
            <person name="Gupta V."/>
            <person name="Kumar D."/>
            <person name="Ravi V."/>
            <person name="Vij S."/>
            <person name="Kapur A."/>
            <person name="Khurana P."/>
            <person name="Khurana P."/>
            <person name="Khurana J.P."/>
            <person name="Tyagi A.K."/>
            <person name="Gaikwad K."/>
            <person name="Singh A."/>
            <person name="Dalal V."/>
            <person name="Srivastava S."/>
            <person name="Dixit A."/>
            <person name="Pal A.K."/>
            <person name="Ghazi I.A."/>
            <person name="Yadav M."/>
            <person name="Pandit A."/>
            <person name="Bhargava A."/>
            <person name="Sureshbabu K."/>
            <person name="Batra K."/>
            <person name="Sharma T.R."/>
            <person name="Mohapatra T."/>
            <person name="Singh N.K."/>
            <person name="Messing J."/>
            <person name="Nelson A.B."/>
            <person name="Fuks G."/>
            <person name="Kavchok S."/>
            <person name="Keizer G."/>
            <person name="Linton E."/>
            <person name="Llaca V."/>
            <person name="Song R."/>
            <person name="Tanyolac B."/>
            <person name="Young S."/>
            <person name="Ho-Il K."/>
            <person name="Hahn J.H."/>
            <person name="Sangsakoo G."/>
            <person name="Vanavichit A."/>
            <person name="de Mattos Luiz.A.T."/>
            <person name="Zimmer P.D."/>
            <person name="Malone G."/>
            <person name="Dellagostin O."/>
            <person name="de Oliveira A.C."/>
            <person name="Bevan M."/>
            <person name="Bancroft I."/>
            <person name="Minx P."/>
            <person name="Cordum H."/>
            <person name="Wilson R."/>
            <person name="Cheng Z."/>
            <person name="Jin W."/>
            <person name="Jiang J."/>
            <person name="Leong S.A."/>
            <person name="Iwama H."/>
            <person name="Gojobori T."/>
            <person name="Itoh T."/>
            <person name="Niimura Y."/>
            <person name="Fujii Y."/>
            <person name="Habara T."/>
            <person name="Sakai H."/>
            <person name="Sato Y."/>
            <person name="Wilson G."/>
            <person name="Kumar K."/>
            <person name="McCouch S."/>
            <person name="Juretic N."/>
            <person name="Hoen D."/>
            <person name="Wright S."/>
            <person name="Bruskiewich R."/>
            <person name="Bureau T."/>
            <person name="Miyao A."/>
            <person name="Hirochika H."/>
            <person name="Nishikawa T."/>
            <person name="Kadowaki K."/>
            <person name="Sugiura M."/>
            <person name="Burr B."/>
            <person name="Sasaki T."/>
        </authorList>
    </citation>
    <scope>NUCLEOTIDE SEQUENCE [LARGE SCALE GENOMIC DNA]</scope>
    <source>
        <strain evidence="2">cv. Nipponbare</strain>
    </source>
</reference>
<protein>
    <submittedName>
        <fullName evidence="1">Os10g0149900 protein</fullName>
    </submittedName>
</protein>
<sequence>MLCLEREHKEDGLGPGGQAGHDARWVRVLCLAAAALRLERDSELVEPRPLSVQAGLAQGSAHLQGKGCMGGGRK</sequence>
<proteinExistence type="predicted"/>